<sequence>MESFRKRHVVHIFRLLRRLPYEHYTKSTPVLQWFVTGRTTVLIPKEGCEGTPDQFQLITNLKNAYKLYTEVVYNGKDVNNAYYAILVHGMVSEQAKCHKNHFSIAWVDYQKPLTGCHSAG</sequence>
<organism evidence="1">
    <name type="scientific">Amphimedon queenslandica</name>
    <name type="common">Sponge</name>
    <dbReference type="NCBI Taxonomy" id="400682"/>
    <lineage>
        <taxon>Eukaryota</taxon>
        <taxon>Metazoa</taxon>
        <taxon>Porifera</taxon>
        <taxon>Demospongiae</taxon>
        <taxon>Heteroscleromorpha</taxon>
        <taxon>Haplosclerida</taxon>
        <taxon>Niphatidae</taxon>
        <taxon>Amphimedon</taxon>
    </lineage>
</organism>
<dbReference type="AlphaFoldDB" id="A0A1X7SU34"/>
<name>A0A1X7SU34_AMPQE</name>
<dbReference type="EnsemblMetazoa" id="Aqu2.1.05657_001">
    <property type="protein sequence ID" value="Aqu2.1.05657_001"/>
    <property type="gene ID" value="Aqu2.1.05657"/>
</dbReference>
<dbReference type="InParanoid" id="A0A1X7SU34"/>
<proteinExistence type="predicted"/>
<accession>A0A1X7SU34</accession>
<reference evidence="1" key="1">
    <citation type="submission" date="2017-05" db="UniProtKB">
        <authorList>
            <consortium name="EnsemblMetazoa"/>
        </authorList>
    </citation>
    <scope>IDENTIFICATION</scope>
</reference>
<evidence type="ECO:0000313" key="1">
    <source>
        <dbReference type="EnsemblMetazoa" id="Aqu2.1.05657_001"/>
    </source>
</evidence>
<protein>
    <submittedName>
        <fullName evidence="1">Uncharacterized protein</fullName>
    </submittedName>
</protein>